<dbReference type="Ensembl" id="ENSVKKT00000012700.1">
    <property type="protein sequence ID" value="ENSVKKP00000012400.1"/>
    <property type="gene ID" value="ENSVKKG00000008631.1"/>
</dbReference>
<keyword evidence="3" id="KW-1185">Reference proteome</keyword>
<evidence type="ECO:0000313" key="2">
    <source>
        <dbReference type="Ensembl" id="ENSVKKP00000012400.1"/>
    </source>
</evidence>
<proteinExistence type="predicted"/>
<protein>
    <submittedName>
        <fullName evidence="2">Uncharacterized protein</fullName>
    </submittedName>
</protein>
<accession>A0A8D2JGJ8</accession>
<evidence type="ECO:0000256" key="1">
    <source>
        <dbReference type="SAM" id="MobiDB-lite"/>
    </source>
</evidence>
<reference evidence="2" key="1">
    <citation type="submission" date="2025-08" db="UniProtKB">
        <authorList>
            <consortium name="Ensembl"/>
        </authorList>
    </citation>
    <scope>IDENTIFICATION</scope>
</reference>
<dbReference type="Proteomes" id="UP000694545">
    <property type="component" value="Unplaced"/>
</dbReference>
<sequence>PAHRPARLACGDVQGKVAALFARVQAAQRKSGAFDVSAPPPAPRGDRAAGRGLGRHVCVMLQFKQPH</sequence>
<reference evidence="2" key="2">
    <citation type="submission" date="2025-09" db="UniProtKB">
        <authorList>
            <consortium name="Ensembl"/>
        </authorList>
    </citation>
    <scope>IDENTIFICATION</scope>
</reference>
<name>A0A8D2JGJ8_VARKO</name>
<evidence type="ECO:0000313" key="3">
    <source>
        <dbReference type="Proteomes" id="UP000694545"/>
    </source>
</evidence>
<organism evidence="2 3">
    <name type="scientific">Varanus komodoensis</name>
    <name type="common">Komodo dragon</name>
    <dbReference type="NCBI Taxonomy" id="61221"/>
    <lineage>
        <taxon>Eukaryota</taxon>
        <taxon>Metazoa</taxon>
        <taxon>Chordata</taxon>
        <taxon>Craniata</taxon>
        <taxon>Vertebrata</taxon>
        <taxon>Euteleostomi</taxon>
        <taxon>Lepidosauria</taxon>
        <taxon>Squamata</taxon>
        <taxon>Bifurcata</taxon>
        <taxon>Unidentata</taxon>
        <taxon>Episquamata</taxon>
        <taxon>Toxicofera</taxon>
        <taxon>Anguimorpha</taxon>
        <taxon>Paleoanguimorpha</taxon>
        <taxon>Varanoidea</taxon>
        <taxon>Varanidae</taxon>
        <taxon>Varanus</taxon>
    </lineage>
</organism>
<feature type="region of interest" description="Disordered" evidence="1">
    <location>
        <begin position="30"/>
        <end position="50"/>
    </location>
</feature>
<dbReference type="AlphaFoldDB" id="A0A8D2JGJ8"/>